<name>N9RAH4_9GAMM</name>
<dbReference type="PATRIC" id="fig|1217698.3.peg.3361"/>
<dbReference type="EMBL" id="BMDA01000003">
    <property type="protein sequence ID" value="GGH40136.1"/>
    <property type="molecule type" value="Genomic_DNA"/>
</dbReference>
<reference evidence="2 4" key="1">
    <citation type="submission" date="2013-02" db="EMBL/GenBank/DDBJ databases">
        <title>The Genome Sequence of Acinetobacter sp. NIPH 3623.</title>
        <authorList>
            <consortium name="The Broad Institute Genome Sequencing Platform"/>
            <consortium name="The Broad Institute Genome Sequencing Center for Infectious Disease"/>
            <person name="Cerqueira G."/>
            <person name="Feldgarden M."/>
            <person name="Courvalin P."/>
            <person name="Perichon B."/>
            <person name="Grillot-Courvalin C."/>
            <person name="Clermont D."/>
            <person name="Rocha E."/>
            <person name="Yoon E.-J."/>
            <person name="Nemec A."/>
            <person name="Walker B."/>
            <person name="Young S.K."/>
            <person name="Zeng Q."/>
            <person name="Gargeya S."/>
            <person name="Fitzgerald M."/>
            <person name="Haas B."/>
            <person name="Abouelleil A."/>
            <person name="Alvarado L."/>
            <person name="Arachchi H.M."/>
            <person name="Berlin A.M."/>
            <person name="Chapman S.B."/>
            <person name="Dewar J."/>
            <person name="Goldberg J."/>
            <person name="Griggs A."/>
            <person name="Gujja S."/>
            <person name="Hansen M."/>
            <person name="Howarth C."/>
            <person name="Imamovic A."/>
            <person name="Larimer J."/>
            <person name="McCowan C."/>
            <person name="Murphy C."/>
            <person name="Neiman D."/>
            <person name="Pearson M."/>
            <person name="Priest M."/>
            <person name="Roberts A."/>
            <person name="Saif S."/>
            <person name="Shea T."/>
            <person name="Sisk P."/>
            <person name="Sykes S."/>
            <person name="Wortman J."/>
            <person name="Nusbaum C."/>
            <person name="Birren B."/>
        </authorList>
    </citation>
    <scope>NUCLEOTIDE SEQUENCE [LARGE SCALE GENOMIC DNA]</scope>
    <source>
        <strain evidence="2 4">NIPH 3623</strain>
    </source>
</reference>
<comment type="caution">
    <text evidence="2">The sequence shown here is derived from an EMBL/GenBank/DDBJ whole genome shotgun (WGS) entry which is preliminary data.</text>
</comment>
<proteinExistence type="predicted"/>
<gene>
    <name evidence="2" type="ORF">F888_03450</name>
    <name evidence="3" type="ORF">GCM10007354_26440</name>
</gene>
<feature type="transmembrane region" description="Helical" evidence="1">
    <location>
        <begin position="12"/>
        <end position="31"/>
    </location>
</feature>
<keyword evidence="1" id="KW-0812">Transmembrane</keyword>
<keyword evidence="4" id="KW-1185">Reference proteome</keyword>
<keyword evidence="1" id="KW-0472">Membrane</keyword>
<dbReference type="Proteomes" id="UP000652691">
    <property type="component" value="Unassembled WGS sequence"/>
</dbReference>
<evidence type="ECO:0000256" key="1">
    <source>
        <dbReference type="SAM" id="Phobius"/>
    </source>
</evidence>
<dbReference type="GeneID" id="80105230"/>
<feature type="transmembrane region" description="Helical" evidence="1">
    <location>
        <begin position="131"/>
        <end position="151"/>
    </location>
</feature>
<evidence type="ECO:0000313" key="5">
    <source>
        <dbReference type="Proteomes" id="UP000652691"/>
    </source>
</evidence>
<dbReference type="AlphaFoldDB" id="N9RAH4"/>
<evidence type="ECO:0000313" key="3">
    <source>
        <dbReference type="EMBL" id="GGH40136.1"/>
    </source>
</evidence>
<accession>N9RAH4</accession>
<protein>
    <submittedName>
        <fullName evidence="2">Uncharacterized protein</fullName>
    </submittedName>
</protein>
<sequence>MTEFIKKHKFFSWVVGILGTLIIGGLGSGVWEMMLKPMLSFLSNGIINFLVHTSTSFSNEIYQSISMRSLDRFQAKAYSLIVTILGSITLFLWFILFTKGKKLLNEERDERNGIHESVKERVWILKNFKNFYIFMTFYFVLGCIPFFIYTYDGIKTSFISVKVINFEYLLKVNSDVLSENELKRLESNFAQIKNAQDYNEIIDYLKKLAIKNNKHINRNPL</sequence>
<feature type="transmembrane region" description="Helical" evidence="1">
    <location>
        <begin position="77"/>
        <end position="96"/>
    </location>
</feature>
<dbReference type="HOGENOM" id="CLU_1248398_0_0_6"/>
<keyword evidence="1" id="KW-1133">Transmembrane helix</keyword>
<organism evidence="2 4">
    <name type="scientific">Acinetobacter courvalinii</name>
    <dbReference type="NCBI Taxonomy" id="280147"/>
    <lineage>
        <taxon>Bacteria</taxon>
        <taxon>Pseudomonadati</taxon>
        <taxon>Pseudomonadota</taxon>
        <taxon>Gammaproteobacteria</taxon>
        <taxon>Moraxellales</taxon>
        <taxon>Moraxellaceae</taxon>
        <taxon>Acinetobacter</taxon>
    </lineage>
</organism>
<dbReference type="Proteomes" id="UP000013200">
    <property type="component" value="Unassembled WGS sequence"/>
</dbReference>
<dbReference type="EMBL" id="APSA01000017">
    <property type="protein sequence ID" value="ENX36122.1"/>
    <property type="molecule type" value="Genomic_DNA"/>
</dbReference>
<evidence type="ECO:0000313" key="2">
    <source>
        <dbReference type="EMBL" id="ENX36122.1"/>
    </source>
</evidence>
<dbReference type="RefSeq" id="WP_005288729.1">
    <property type="nucleotide sequence ID" value="NZ_BMDA01000003.1"/>
</dbReference>
<reference evidence="3" key="3">
    <citation type="submission" date="2024-03" db="EMBL/GenBank/DDBJ databases">
        <authorList>
            <person name="Sun Q."/>
            <person name="Sedlacek I."/>
        </authorList>
    </citation>
    <scope>NUCLEOTIDE SEQUENCE</scope>
    <source>
        <strain evidence="3">CCM 8635</strain>
    </source>
</reference>
<reference evidence="3 5" key="2">
    <citation type="journal article" date="2014" name="Int. J. Syst. Evol. Microbiol.">
        <title>Complete genome sequence of Corynebacterium casei LMG S-19264T (=DSM 44701T), isolated from a smear-ripened cheese.</title>
        <authorList>
            <consortium name="US DOE Joint Genome Institute (JGI-PGF)"/>
            <person name="Walter F."/>
            <person name="Albersmeier A."/>
            <person name="Kalinowski J."/>
            <person name="Ruckert C."/>
        </authorList>
    </citation>
    <scope>NUCLEOTIDE SEQUENCE [LARGE SCALE GENOMIC DNA]</scope>
    <source>
        <strain evidence="3 5">CCM 8635</strain>
    </source>
</reference>
<evidence type="ECO:0000313" key="4">
    <source>
        <dbReference type="Proteomes" id="UP000013200"/>
    </source>
</evidence>